<comment type="caution">
    <text evidence="1">The sequence shown here is derived from an EMBL/GenBank/DDBJ whole genome shotgun (WGS) entry which is preliminary data.</text>
</comment>
<protein>
    <submittedName>
        <fullName evidence="1">Uncharacterized protein</fullName>
    </submittedName>
</protein>
<sequence>AVDEVESLTLPAAAEYRLETPHQSPSATASPQGEAFELCLPLTPQQLFRITILKSIRRRNP</sequence>
<accession>A0ABT1S2N4</accession>
<evidence type="ECO:0000313" key="2">
    <source>
        <dbReference type="Proteomes" id="UP001524473"/>
    </source>
</evidence>
<organism evidence="1 2">
    <name type="scientific">Neglectibacter timonensis</name>
    <dbReference type="NCBI Taxonomy" id="1776382"/>
    <lineage>
        <taxon>Bacteria</taxon>
        <taxon>Bacillati</taxon>
        <taxon>Bacillota</taxon>
        <taxon>Clostridia</taxon>
        <taxon>Eubacteriales</taxon>
        <taxon>Oscillospiraceae</taxon>
        <taxon>Neglectibacter</taxon>
    </lineage>
</organism>
<gene>
    <name evidence="1" type="ORF">NE695_14930</name>
</gene>
<dbReference type="RefSeq" id="WP_256192273.1">
    <property type="nucleotide sequence ID" value="NZ_JANFZG010000042.1"/>
</dbReference>
<evidence type="ECO:0000313" key="1">
    <source>
        <dbReference type="EMBL" id="MCQ4841207.1"/>
    </source>
</evidence>
<dbReference type="EMBL" id="JANFZH010000040">
    <property type="protein sequence ID" value="MCQ4841207.1"/>
    <property type="molecule type" value="Genomic_DNA"/>
</dbReference>
<feature type="non-terminal residue" evidence="1">
    <location>
        <position position="1"/>
    </location>
</feature>
<reference evidence="1 2" key="1">
    <citation type="submission" date="2022-06" db="EMBL/GenBank/DDBJ databases">
        <title>Isolation of gut microbiota from human fecal samples.</title>
        <authorList>
            <person name="Pamer E.G."/>
            <person name="Barat B."/>
            <person name="Waligurski E."/>
            <person name="Medina S."/>
            <person name="Paddock L."/>
            <person name="Mostad J."/>
        </authorList>
    </citation>
    <scope>NUCLEOTIDE SEQUENCE [LARGE SCALE GENOMIC DNA]</scope>
    <source>
        <strain evidence="1 2">DFI.9.73</strain>
    </source>
</reference>
<dbReference type="Proteomes" id="UP001524473">
    <property type="component" value="Unassembled WGS sequence"/>
</dbReference>
<name>A0ABT1S2N4_9FIRM</name>
<proteinExistence type="predicted"/>
<keyword evidence="2" id="KW-1185">Reference proteome</keyword>